<dbReference type="AlphaFoldDB" id="A0AAW9RL30"/>
<dbReference type="GO" id="GO:0022857">
    <property type="term" value="F:transmembrane transporter activity"/>
    <property type="evidence" value="ECO:0007669"/>
    <property type="project" value="TreeGrafter"/>
</dbReference>
<keyword evidence="3 6" id="KW-0067">ATP-binding</keyword>
<dbReference type="InterPro" id="IPR014324">
    <property type="entry name" value="ABC_heterocyst_DevA"/>
</dbReference>
<gene>
    <name evidence="6" type="ORF">V3330_15080</name>
</gene>
<dbReference type="SUPFAM" id="SSF52540">
    <property type="entry name" value="P-loop containing nucleoside triphosphate hydrolases"/>
    <property type="match status" value="1"/>
</dbReference>
<dbReference type="EMBL" id="JAZHOG010000010">
    <property type="protein sequence ID" value="MEJ8568955.1"/>
    <property type="molecule type" value="Genomic_DNA"/>
</dbReference>
<dbReference type="PROSITE" id="PS00211">
    <property type="entry name" value="ABC_TRANSPORTER_1"/>
    <property type="match status" value="1"/>
</dbReference>
<dbReference type="InterPro" id="IPR015854">
    <property type="entry name" value="ABC_transpr_LolD-like"/>
</dbReference>
<dbReference type="RefSeq" id="WP_354696273.1">
    <property type="nucleotide sequence ID" value="NZ_JAZHOG010000010.1"/>
</dbReference>
<organism evidence="6 7">
    <name type="scientific">Elongatibacter sediminis</name>
    <dbReference type="NCBI Taxonomy" id="3119006"/>
    <lineage>
        <taxon>Bacteria</taxon>
        <taxon>Pseudomonadati</taxon>
        <taxon>Pseudomonadota</taxon>
        <taxon>Gammaproteobacteria</taxon>
        <taxon>Chromatiales</taxon>
        <taxon>Wenzhouxiangellaceae</taxon>
        <taxon>Elongatibacter</taxon>
    </lineage>
</organism>
<evidence type="ECO:0000256" key="4">
    <source>
        <dbReference type="ARBA" id="ARBA00038388"/>
    </source>
</evidence>
<dbReference type="PANTHER" id="PTHR24220:SF376">
    <property type="entry name" value="ABC TRANSPORTER"/>
    <property type="match status" value="1"/>
</dbReference>
<comment type="similarity">
    <text evidence="4">Belongs to the ABC transporter superfamily. Macrolide exporter (TC 3.A.1.122) family.</text>
</comment>
<proteinExistence type="inferred from homology"/>
<evidence type="ECO:0000313" key="6">
    <source>
        <dbReference type="EMBL" id="MEJ8568955.1"/>
    </source>
</evidence>
<evidence type="ECO:0000256" key="2">
    <source>
        <dbReference type="ARBA" id="ARBA00022741"/>
    </source>
</evidence>
<dbReference type="Gene3D" id="3.40.50.300">
    <property type="entry name" value="P-loop containing nucleotide triphosphate hydrolases"/>
    <property type="match status" value="1"/>
</dbReference>
<dbReference type="SMART" id="SM00382">
    <property type="entry name" value="AAA"/>
    <property type="match status" value="1"/>
</dbReference>
<dbReference type="InterPro" id="IPR027417">
    <property type="entry name" value="P-loop_NTPase"/>
</dbReference>
<dbReference type="SUPFAM" id="SSF55781">
    <property type="entry name" value="GAF domain-like"/>
    <property type="match status" value="1"/>
</dbReference>
<dbReference type="Gene3D" id="3.30.450.40">
    <property type="match status" value="1"/>
</dbReference>
<dbReference type="GO" id="GO:0016887">
    <property type="term" value="F:ATP hydrolysis activity"/>
    <property type="evidence" value="ECO:0007669"/>
    <property type="project" value="InterPro"/>
</dbReference>
<sequence>MNGAAPIRVKELNHSYGKGNLRKQILFNVSTEIPKGDIVIVTGPSGSGKTTLLTLVGALRSAQDGSVQVLGEELRGARKSTLEKVRRQIGFIFQQHNLLGALTALQNVELGLRQQKSASRVPIRRRARDMLAAVGLEDRMDHKPGQLSGGQRQRVAIARALVSEPGILLADEPTASLDKQAGREIVERMKFLAREHGTTILLVTHDNRILDIADRIVHLEDGRLSTFTDAVIANNRLMMGQLVTNRSKQPIGQVVDGLDEDGFAALLGDITDESQRFLEATALSNDRAFQSLLEQGLFAFTRKLGQLLNADRSSLFLVDRSDDTLWLRITENLPDEEVRIPVGSGIAGAVAASGEAERIDDAYTDPRFNPDVDRQLGYRTRSILCLPVTNRDGEVFAVAQLLNRRDGLPFDDQDEVRYRQFLESLGLILETLLELTTKQ</sequence>
<keyword evidence="2" id="KW-0547">Nucleotide-binding</keyword>
<dbReference type="InterPro" id="IPR029016">
    <property type="entry name" value="GAF-like_dom_sf"/>
</dbReference>
<dbReference type="PROSITE" id="PS50893">
    <property type="entry name" value="ABC_TRANSPORTER_2"/>
    <property type="match status" value="1"/>
</dbReference>
<dbReference type="GO" id="GO:0005886">
    <property type="term" value="C:plasma membrane"/>
    <property type="evidence" value="ECO:0007669"/>
    <property type="project" value="TreeGrafter"/>
</dbReference>
<dbReference type="FunFam" id="3.40.50.300:FF:000032">
    <property type="entry name" value="Export ABC transporter ATP-binding protein"/>
    <property type="match status" value="1"/>
</dbReference>
<keyword evidence="1" id="KW-0813">Transport</keyword>
<dbReference type="GO" id="GO:0005524">
    <property type="term" value="F:ATP binding"/>
    <property type="evidence" value="ECO:0007669"/>
    <property type="project" value="UniProtKB-KW"/>
</dbReference>
<dbReference type="NCBIfam" id="TIGR02982">
    <property type="entry name" value="heterocyst_DevA"/>
    <property type="match status" value="1"/>
</dbReference>
<dbReference type="InterPro" id="IPR017871">
    <property type="entry name" value="ABC_transporter-like_CS"/>
</dbReference>
<dbReference type="CDD" id="cd03255">
    <property type="entry name" value="ABC_MJ0796_LolCDE_FtsE"/>
    <property type="match status" value="1"/>
</dbReference>
<evidence type="ECO:0000313" key="7">
    <source>
        <dbReference type="Proteomes" id="UP001359886"/>
    </source>
</evidence>
<dbReference type="Pfam" id="PF00005">
    <property type="entry name" value="ABC_tran"/>
    <property type="match status" value="1"/>
</dbReference>
<dbReference type="InterPro" id="IPR003439">
    <property type="entry name" value="ABC_transporter-like_ATP-bd"/>
</dbReference>
<evidence type="ECO:0000256" key="3">
    <source>
        <dbReference type="ARBA" id="ARBA00022840"/>
    </source>
</evidence>
<dbReference type="InterPro" id="IPR003593">
    <property type="entry name" value="AAA+_ATPase"/>
</dbReference>
<reference evidence="6 7" key="1">
    <citation type="submission" date="2024-02" db="EMBL/GenBank/DDBJ databases">
        <title>A novel Wenzhouxiangellaceae bacterium, isolated from coastal sediments.</title>
        <authorList>
            <person name="Du Z.-J."/>
            <person name="Ye Y.-Q."/>
            <person name="Zhang X.-Y."/>
        </authorList>
    </citation>
    <scope>NUCLEOTIDE SEQUENCE [LARGE SCALE GENOMIC DNA]</scope>
    <source>
        <strain evidence="6 7">CH-27</strain>
    </source>
</reference>
<keyword evidence="7" id="KW-1185">Reference proteome</keyword>
<protein>
    <submittedName>
        <fullName evidence="6">ATP-binding cassette domain-containing protein</fullName>
    </submittedName>
</protein>
<dbReference type="Pfam" id="PF01590">
    <property type="entry name" value="GAF"/>
    <property type="match status" value="1"/>
</dbReference>
<dbReference type="GO" id="GO:1902495">
    <property type="term" value="C:transmembrane transporter complex"/>
    <property type="evidence" value="ECO:0007669"/>
    <property type="project" value="UniProtKB-ARBA"/>
</dbReference>
<dbReference type="PANTHER" id="PTHR24220">
    <property type="entry name" value="IMPORT ATP-BINDING PROTEIN"/>
    <property type="match status" value="1"/>
</dbReference>
<accession>A0AAW9RL30</accession>
<dbReference type="SMART" id="SM00065">
    <property type="entry name" value="GAF"/>
    <property type="match status" value="1"/>
</dbReference>
<comment type="caution">
    <text evidence="6">The sequence shown here is derived from an EMBL/GenBank/DDBJ whole genome shotgun (WGS) entry which is preliminary data.</text>
</comment>
<name>A0AAW9RL30_9GAMM</name>
<dbReference type="Proteomes" id="UP001359886">
    <property type="component" value="Unassembled WGS sequence"/>
</dbReference>
<evidence type="ECO:0000256" key="1">
    <source>
        <dbReference type="ARBA" id="ARBA00022448"/>
    </source>
</evidence>
<feature type="domain" description="ABC transporter" evidence="5">
    <location>
        <begin position="7"/>
        <end position="246"/>
    </location>
</feature>
<dbReference type="InterPro" id="IPR003018">
    <property type="entry name" value="GAF"/>
</dbReference>
<evidence type="ECO:0000259" key="5">
    <source>
        <dbReference type="PROSITE" id="PS50893"/>
    </source>
</evidence>
<dbReference type="InterPro" id="IPR017911">
    <property type="entry name" value="MacB-like_ATP-bd"/>
</dbReference>